<gene>
    <name evidence="1" type="ORF">MSG28_015809</name>
</gene>
<comment type="caution">
    <text evidence="1">The sequence shown here is derived from an EMBL/GenBank/DDBJ whole genome shotgun (WGS) entry which is preliminary data.</text>
</comment>
<protein>
    <submittedName>
        <fullName evidence="1">Uncharacterized protein</fullName>
    </submittedName>
</protein>
<name>A0ACC0KBK3_CHOFU</name>
<accession>A0ACC0KBK3</accession>
<evidence type="ECO:0000313" key="1">
    <source>
        <dbReference type="EMBL" id="KAI8433857.1"/>
    </source>
</evidence>
<keyword evidence="2" id="KW-1185">Reference proteome</keyword>
<reference evidence="1 2" key="1">
    <citation type="journal article" date="2022" name="Genome Biol. Evol.">
        <title>The Spruce Budworm Genome: Reconstructing the Evolutionary History of Antifreeze Proteins.</title>
        <authorList>
            <person name="Beliveau C."/>
            <person name="Gagne P."/>
            <person name="Picq S."/>
            <person name="Vernygora O."/>
            <person name="Keeling C.I."/>
            <person name="Pinkney K."/>
            <person name="Doucet D."/>
            <person name="Wen F."/>
            <person name="Johnston J.S."/>
            <person name="Maaroufi H."/>
            <person name="Boyle B."/>
            <person name="Laroche J."/>
            <person name="Dewar K."/>
            <person name="Juretic N."/>
            <person name="Blackburn G."/>
            <person name="Nisole A."/>
            <person name="Brunet B."/>
            <person name="Brandao M."/>
            <person name="Lumley L."/>
            <person name="Duan J."/>
            <person name="Quan G."/>
            <person name="Lucarotti C.J."/>
            <person name="Roe A.D."/>
            <person name="Sperling F.A.H."/>
            <person name="Levesque R.C."/>
            <person name="Cusson M."/>
        </authorList>
    </citation>
    <scope>NUCLEOTIDE SEQUENCE [LARGE SCALE GENOMIC DNA]</scope>
    <source>
        <strain evidence="1">Glfc:IPQL:Cfum</strain>
    </source>
</reference>
<evidence type="ECO:0000313" key="2">
    <source>
        <dbReference type="Proteomes" id="UP001064048"/>
    </source>
</evidence>
<dbReference type="EMBL" id="CM046129">
    <property type="protein sequence ID" value="KAI8433857.1"/>
    <property type="molecule type" value="Genomic_DNA"/>
</dbReference>
<organism evidence="1 2">
    <name type="scientific">Choristoneura fumiferana</name>
    <name type="common">Spruce budworm moth</name>
    <name type="synonym">Archips fumiferana</name>
    <dbReference type="NCBI Taxonomy" id="7141"/>
    <lineage>
        <taxon>Eukaryota</taxon>
        <taxon>Metazoa</taxon>
        <taxon>Ecdysozoa</taxon>
        <taxon>Arthropoda</taxon>
        <taxon>Hexapoda</taxon>
        <taxon>Insecta</taxon>
        <taxon>Pterygota</taxon>
        <taxon>Neoptera</taxon>
        <taxon>Endopterygota</taxon>
        <taxon>Lepidoptera</taxon>
        <taxon>Glossata</taxon>
        <taxon>Ditrysia</taxon>
        <taxon>Tortricoidea</taxon>
        <taxon>Tortricidae</taxon>
        <taxon>Tortricinae</taxon>
        <taxon>Choristoneura</taxon>
    </lineage>
</organism>
<proteinExistence type="predicted"/>
<dbReference type="Proteomes" id="UP001064048">
    <property type="component" value="Chromosome 29"/>
</dbReference>
<sequence>MFHLVSLLVAAALVSLQCGSEAHSQMDTNQLDNELKVNGEDSEDLLNLPLFTLPSKPIITSYYIQLFQDIGTNAVLPSGDLFITGIRWSDMGEYTCIAKNLYGKTINDAPHQGSYPPMQK</sequence>